<dbReference type="InterPro" id="IPR036749">
    <property type="entry name" value="Expansin_CBD_sf"/>
</dbReference>
<evidence type="ECO:0000256" key="1">
    <source>
        <dbReference type="ARBA" id="ARBA00004123"/>
    </source>
</evidence>
<dbReference type="SMART" id="SM00837">
    <property type="entry name" value="DPBB_1"/>
    <property type="match status" value="1"/>
</dbReference>
<dbReference type="InterPro" id="IPR017930">
    <property type="entry name" value="Myb_dom"/>
</dbReference>
<feature type="domain" description="Myb-like" evidence="17">
    <location>
        <begin position="300"/>
        <end position="346"/>
    </location>
</feature>
<name>A0A8S2ABN0_ARAAE</name>
<dbReference type="SMART" id="SM00717">
    <property type="entry name" value="SANT"/>
    <property type="match status" value="2"/>
</dbReference>
<evidence type="ECO:0000256" key="13">
    <source>
        <dbReference type="ARBA" id="ARBA00023242"/>
    </source>
</evidence>
<comment type="similarity">
    <text evidence="4">Belongs to the expansin family. Expansin A subfamily.</text>
</comment>
<dbReference type="GO" id="GO:0016020">
    <property type="term" value="C:membrane"/>
    <property type="evidence" value="ECO:0007669"/>
    <property type="project" value="UniProtKB-SubCell"/>
</dbReference>
<dbReference type="Pfam" id="PF13921">
    <property type="entry name" value="Myb_DNA-bind_6"/>
    <property type="match status" value="1"/>
</dbReference>
<dbReference type="InterPro" id="IPR007117">
    <property type="entry name" value="Expansin_CBD"/>
</dbReference>
<keyword evidence="6" id="KW-0964">Secreted</keyword>
<proteinExistence type="inferred from homology"/>
<dbReference type="Pfam" id="PF03330">
    <property type="entry name" value="DPBB_1"/>
    <property type="match status" value="1"/>
</dbReference>
<keyword evidence="14" id="KW-0961">Cell wall biogenesis/degradation</keyword>
<keyword evidence="13" id="KW-0539">Nucleus</keyword>
<dbReference type="InterPro" id="IPR002963">
    <property type="entry name" value="Expansin"/>
</dbReference>
<feature type="domain" description="Expansin-like EG45" evidence="18">
    <location>
        <begin position="56"/>
        <end position="161"/>
    </location>
</feature>
<evidence type="ECO:0000259" key="17">
    <source>
        <dbReference type="PROSITE" id="PS50090"/>
    </source>
</evidence>
<dbReference type="CDD" id="cd22274">
    <property type="entry name" value="DPBB_EXPA_N"/>
    <property type="match status" value="1"/>
</dbReference>
<dbReference type="Proteomes" id="UP000682877">
    <property type="component" value="Chromosome 5"/>
</dbReference>
<feature type="domain" description="Myb-like" evidence="17">
    <location>
        <begin position="347"/>
        <end position="397"/>
    </location>
</feature>
<dbReference type="FunFam" id="1.10.10.60:FF:000356">
    <property type="entry name" value="MYB transcription factor"/>
    <property type="match status" value="1"/>
</dbReference>
<dbReference type="PRINTS" id="PR01226">
    <property type="entry name" value="EXPANSIN"/>
</dbReference>
<feature type="region of interest" description="Disordered" evidence="15">
    <location>
        <begin position="276"/>
        <end position="300"/>
    </location>
</feature>
<organism evidence="21 22">
    <name type="scientific">Arabidopsis arenosa</name>
    <name type="common">Sand rock-cress</name>
    <name type="synonym">Cardaminopsis arenosa</name>
    <dbReference type="NCBI Taxonomy" id="38785"/>
    <lineage>
        <taxon>Eukaryota</taxon>
        <taxon>Viridiplantae</taxon>
        <taxon>Streptophyta</taxon>
        <taxon>Embryophyta</taxon>
        <taxon>Tracheophyta</taxon>
        <taxon>Spermatophyta</taxon>
        <taxon>Magnoliopsida</taxon>
        <taxon>eudicotyledons</taxon>
        <taxon>Gunneridae</taxon>
        <taxon>Pentapetalae</taxon>
        <taxon>rosids</taxon>
        <taxon>malvids</taxon>
        <taxon>Brassicales</taxon>
        <taxon>Brassicaceae</taxon>
        <taxon>Camelineae</taxon>
        <taxon>Arabidopsis</taxon>
    </lineage>
</organism>
<sequence>MGVFVISVLVVHLLVFSVCVQGVYRRGGHHPGGHMGPWINAHATFYGGGDASGTMGGACGYGNLYSTGYGLETAALSTALFDQGLSCGACFELMCVNDPQWCIKGRSIVVTATNFCPPGGACDPPNHHFDLSQPIYEKIALYKSGIIPVMYRRVRCKRSGGIRFTINGHSYFNLVLVTNVGGAGDVHSVSMKGSRTKWQLMSRNWGQNWQSNSYLNGQSLSFVVTTSDRRSVVSFNVAPPTWSFGQTYTGGQFRGTFNGFGENNVVSEEFCNKRRMQKKSDDLEKKNKKKKQSGSRVCSRGHWRISEDSQLMELVSVYGPQNWNHIAENMQGRTGKSCRLRWFNQLDPRINKRAFSDEEEERLLAAHRAFGNKWAMIAKLFNGRTDNALKNHWHVLMARKMRQQSTSYVQRFNGSAHKPNTDQKIFNLSPGNVDDDEDMDLKKCSWKMLKEGTTNLKAQYLQEEYCSSRMPMQGPHHPYSTFPADSLALTLHVSIQEPSSSSSSSSSLSLPSSSIAQHTMVTRYFETIKPPAFIDFLGVGH</sequence>
<keyword evidence="11" id="KW-0472">Membrane</keyword>
<evidence type="ECO:0000259" key="20">
    <source>
        <dbReference type="PROSITE" id="PS51294"/>
    </source>
</evidence>
<dbReference type="PROSITE" id="PS50843">
    <property type="entry name" value="EXPANSIN_CBD"/>
    <property type="match status" value="1"/>
</dbReference>
<evidence type="ECO:0000313" key="21">
    <source>
        <dbReference type="EMBL" id="CAE6072571.1"/>
    </source>
</evidence>
<dbReference type="GO" id="GO:0003677">
    <property type="term" value="F:DNA binding"/>
    <property type="evidence" value="ECO:0007669"/>
    <property type="project" value="UniProtKB-KW"/>
</dbReference>
<dbReference type="FunFam" id="1.10.10.60:FF:000060">
    <property type="entry name" value="MYB transcription factor"/>
    <property type="match status" value="1"/>
</dbReference>
<feature type="domain" description="HTH myb-type" evidence="20">
    <location>
        <begin position="295"/>
        <end position="346"/>
    </location>
</feature>
<dbReference type="SUPFAM" id="SSF50685">
    <property type="entry name" value="Barwin-like endoglucanases"/>
    <property type="match status" value="1"/>
</dbReference>
<dbReference type="Pfam" id="PF01357">
    <property type="entry name" value="Expansin_C"/>
    <property type="match status" value="1"/>
</dbReference>
<feature type="chain" id="PRO_5035740841" description="Expansin" evidence="16">
    <location>
        <begin position="23"/>
        <end position="541"/>
    </location>
</feature>
<keyword evidence="12" id="KW-0804">Transcription</keyword>
<evidence type="ECO:0000256" key="8">
    <source>
        <dbReference type="ARBA" id="ARBA00022737"/>
    </source>
</evidence>
<dbReference type="GO" id="GO:0005634">
    <property type="term" value="C:nucleus"/>
    <property type="evidence" value="ECO:0007669"/>
    <property type="project" value="UniProtKB-SubCell"/>
</dbReference>
<evidence type="ECO:0000256" key="7">
    <source>
        <dbReference type="ARBA" id="ARBA00022729"/>
    </source>
</evidence>
<dbReference type="Gene3D" id="2.40.40.10">
    <property type="entry name" value="RlpA-like domain"/>
    <property type="match status" value="1"/>
</dbReference>
<feature type="compositionally biased region" description="Basic residues" evidence="15">
    <location>
        <begin position="286"/>
        <end position="300"/>
    </location>
</feature>
<evidence type="ECO:0000259" key="19">
    <source>
        <dbReference type="PROSITE" id="PS50843"/>
    </source>
</evidence>
<reference evidence="21" key="1">
    <citation type="submission" date="2021-01" db="EMBL/GenBank/DDBJ databases">
        <authorList>
            <person name="Bezrukov I."/>
        </authorList>
    </citation>
    <scope>NUCLEOTIDE SEQUENCE</scope>
</reference>
<dbReference type="InterPro" id="IPR009057">
    <property type="entry name" value="Homeodomain-like_sf"/>
</dbReference>
<evidence type="ECO:0000256" key="16">
    <source>
        <dbReference type="SAM" id="SignalP"/>
    </source>
</evidence>
<evidence type="ECO:0000256" key="14">
    <source>
        <dbReference type="ARBA" id="ARBA00023316"/>
    </source>
</evidence>
<evidence type="ECO:0000256" key="2">
    <source>
        <dbReference type="ARBA" id="ARBA00004170"/>
    </source>
</evidence>
<evidence type="ECO:0000256" key="5">
    <source>
        <dbReference type="ARBA" id="ARBA00022512"/>
    </source>
</evidence>
<keyword evidence="8" id="KW-0677">Repeat</keyword>
<protein>
    <recommendedName>
        <fullName evidence="23">Expansin</fullName>
    </recommendedName>
</protein>
<dbReference type="AlphaFoldDB" id="A0A8S2ABN0"/>
<evidence type="ECO:0000256" key="9">
    <source>
        <dbReference type="ARBA" id="ARBA00023015"/>
    </source>
</evidence>
<evidence type="ECO:0008006" key="23">
    <source>
        <dbReference type="Google" id="ProtNLM"/>
    </source>
</evidence>
<dbReference type="EMBL" id="LR999455">
    <property type="protein sequence ID" value="CAE6072571.1"/>
    <property type="molecule type" value="Genomic_DNA"/>
</dbReference>
<keyword evidence="10" id="KW-0238">DNA-binding</keyword>
<dbReference type="PRINTS" id="PR01225">
    <property type="entry name" value="EXPANSNFAMLY"/>
</dbReference>
<dbReference type="PROSITE" id="PS50090">
    <property type="entry name" value="MYB_LIKE"/>
    <property type="match status" value="2"/>
</dbReference>
<evidence type="ECO:0000256" key="6">
    <source>
        <dbReference type="ARBA" id="ARBA00022525"/>
    </source>
</evidence>
<keyword evidence="9" id="KW-0805">Transcription regulation</keyword>
<feature type="domain" description="Expansin-like CBD" evidence="19">
    <location>
        <begin position="171"/>
        <end position="250"/>
    </location>
</feature>
<gene>
    <name evidence="21" type="ORF">AARE701A_LOCUS12274</name>
</gene>
<evidence type="ECO:0000256" key="3">
    <source>
        <dbReference type="ARBA" id="ARBA00004191"/>
    </source>
</evidence>
<dbReference type="SUPFAM" id="SSF46689">
    <property type="entry name" value="Homeodomain-like"/>
    <property type="match status" value="1"/>
</dbReference>
<evidence type="ECO:0000256" key="11">
    <source>
        <dbReference type="ARBA" id="ARBA00023136"/>
    </source>
</evidence>
<evidence type="ECO:0000256" key="10">
    <source>
        <dbReference type="ARBA" id="ARBA00023125"/>
    </source>
</evidence>
<dbReference type="InterPro" id="IPR009009">
    <property type="entry name" value="RlpA-like_DPBB"/>
</dbReference>
<dbReference type="PROSITE" id="PS50842">
    <property type="entry name" value="EXPANSIN_EG45"/>
    <property type="match status" value="1"/>
</dbReference>
<comment type="subcellular location">
    <subcellularLocation>
        <location evidence="2">Membrane</location>
        <topology evidence="2">Peripheral membrane protein</topology>
    </subcellularLocation>
    <subcellularLocation>
        <location evidence="1">Nucleus</location>
    </subcellularLocation>
    <subcellularLocation>
        <location evidence="3">Secreted</location>
        <location evidence="3">Cell wall</location>
    </subcellularLocation>
</comment>
<dbReference type="GO" id="GO:0009653">
    <property type="term" value="P:anatomical structure morphogenesis"/>
    <property type="evidence" value="ECO:0007669"/>
    <property type="project" value="UniProtKB-ARBA"/>
</dbReference>
<keyword evidence="22" id="KW-1185">Reference proteome</keyword>
<evidence type="ECO:0000256" key="4">
    <source>
        <dbReference type="ARBA" id="ARBA00005392"/>
    </source>
</evidence>
<dbReference type="InterPro" id="IPR001005">
    <property type="entry name" value="SANT/Myb"/>
</dbReference>
<keyword evidence="5" id="KW-0134">Cell wall</keyword>
<dbReference type="PROSITE" id="PS51294">
    <property type="entry name" value="HTH_MYB"/>
    <property type="match status" value="2"/>
</dbReference>
<evidence type="ECO:0000259" key="18">
    <source>
        <dbReference type="PROSITE" id="PS50842"/>
    </source>
</evidence>
<keyword evidence="7 16" id="KW-0732">Signal</keyword>
<dbReference type="InterPro" id="IPR007112">
    <property type="entry name" value="Expansin/allergen_DPBB_dom"/>
</dbReference>
<dbReference type="Gene3D" id="1.10.10.60">
    <property type="entry name" value="Homeodomain-like"/>
    <property type="match status" value="2"/>
</dbReference>
<dbReference type="GO" id="GO:0005576">
    <property type="term" value="C:extracellular region"/>
    <property type="evidence" value="ECO:0007669"/>
    <property type="project" value="InterPro"/>
</dbReference>
<dbReference type="InterPro" id="IPR007118">
    <property type="entry name" value="Expan_Lol_pI"/>
</dbReference>
<dbReference type="Gene3D" id="2.60.40.760">
    <property type="entry name" value="Expansin, cellulose-binding-like domain"/>
    <property type="match status" value="1"/>
</dbReference>
<feature type="signal peptide" evidence="16">
    <location>
        <begin position="1"/>
        <end position="22"/>
    </location>
</feature>
<dbReference type="SUPFAM" id="SSF49590">
    <property type="entry name" value="PHL pollen allergen"/>
    <property type="match status" value="1"/>
</dbReference>
<evidence type="ECO:0000313" key="22">
    <source>
        <dbReference type="Proteomes" id="UP000682877"/>
    </source>
</evidence>
<dbReference type="InterPro" id="IPR036908">
    <property type="entry name" value="RlpA-like_sf"/>
</dbReference>
<feature type="domain" description="HTH myb-type" evidence="20">
    <location>
        <begin position="347"/>
        <end position="401"/>
    </location>
</feature>
<dbReference type="PANTHER" id="PTHR31867">
    <property type="entry name" value="EXPANSIN-A15"/>
    <property type="match status" value="1"/>
</dbReference>
<accession>A0A8S2ABN0</accession>
<dbReference type="FunFam" id="2.60.40.760:FF:000001">
    <property type="entry name" value="Expansin"/>
    <property type="match status" value="1"/>
</dbReference>
<dbReference type="CDD" id="cd00167">
    <property type="entry name" value="SANT"/>
    <property type="match status" value="2"/>
</dbReference>
<dbReference type="GO" id="GO:0009664">
    <property type="term" value="P:plant-type cell wall organization"/>
    <property type="evidence" value="ECO:0007669"/>
    <property type="project" value="InterPro"/>
</dbReference>
<evidence type="ECO:0000256" key="12">
    <source>
        <dbReference type="ARBA" id="ARBA00023163"/>
    </source>
</evidence>
<evidence type="ECO:0000256" key="15">
    <source>
        <dbReference type="SAM" id="MobiDB-lite"/>
    </source>
</evidence>